<evidence type="ECO:0000256" key="7">
    <source>
        <dbReference type="SAM" id="Phobius"/>
    </source>
</evidence>
<reference evidence="8 9" key="1">
    <citation type="journal article" date="2011" name="Science">
        <title>The Selaginella genome identifies genetic changes associated with the evolution of vascular plants.</title>
        <authorList>
            <person name="Banks J.A."/>
            <person name="Nishiyama T."/>
            <person name="Hasebe M."/>
            <person name="Bowman J.L."/>
            <person name="Gribskov M."/>
            <person name="dePamphilis C."/>
            <person name="Albert V.A."/>
            <person name="Aono N."/>
            <person name="Aoyama T."/>
            <person name="Ambrose B.A."/>
            <person name="Ashton N.W."/>
            <person name="Axtell M.J."/>
            <person name="Barker E."/>
            <person name="Barker M.S."/>
            <person name="Bennetzen J.L."/>
            <person name="Bonawitz N.D."/>
            <person name="Chapple C."/>
            <person name="Cheng C."/>
            <person name="Correa L.G."/>
            <person name="Dacre M."/>
            <person name="DeBarry J."/>
            <person name="Dreyer I."/>
            <person name="Elias M."/>
            <person name="Engstrom E.M."/>
            <person name="Estelle M."/>
            <person name="Feng L."/>
            <person name="Finet C."/>
            <person name="Floyd S.K."/>
            <person name="Frommer W.B."/>
            <person name="Fujita T."/>
            <person name="Gramzow L."/>
            <person name="Gutensohn M."/>
            <person name="Harholt J."/>
            <person name="Hattori M."/>
            <person name="Heyl A."/>
            <person name="Hirai T."/>
            <person name="Hiwatashi Y."/>
            <person name="Ishikawa M."/>
            <person name="Iwata M."/>
            <person name="Karol K.G."/>
            <person name="Koehler B."/>
            <person name="Kolukisaoglu U."/>
            <person name="Kubo M."/>
            <person name="Kurata T."/>
            <person name="Lalonde S."/>
            <person name="Li K."/>
            <person name="Li Y."/>
            <person name="Litt A."/>
            <person name="Lyons E."/>
            <person name="Manning G."/>
            <person name="Maruyama T."/>
            <person name="Michael T.P."/>
            <person name="Mikami K."/>
            <person name="Miyazaki S."/>
            <person name="Morinaga S."/>
            <person name="Murata T."/>
            <person name="Mueller-Roeber B."/>
            <person name="Nelson D.R."/>
            <person name="Obara M."/>
            <person name="Oguri Y."/>
            <person name="Olmstead R.G."/>
            <person name="Onodera N."/>
            <person name="Petersen B.L."/>
            <person name="Pils B."/>
            <person name="Prigge M."/>
            <person name="Rensing S.A."/>
            <person name="Riano-Pachon D.M."/>
            <person name="Roberts A.W."/>
            <person name="Sato Y."/>
            <person name="Scheller H.V."/>
            <person name="Schulz B."/>
            <person name="Schulz C."/>
            <person name="Shakirov E.V."/>
            <person name="Shibagaki N."/>
            <person name="Shinohara N."/>
            <person name="Shippen D.E."/>
            <person name="Soerensen I."/>
            <person name="Sotooka R."/>
            <person name="Sugimoto N."/>
            <person name="Sugita M."/>
            <person name="Sumikawa N."/>
            <person name="Tanurdzic M."/>
            <person name="Theissen G."/>
            <person name="Ulvskov P."/>
            <person name="Wakazuki S."/>
            <person name="Weng J.K."/>
            <person name="Willats W.W."/>
            <person name="Wipf D."/>
            <person name="Wolf P.G."/>
            <person name="Yang L."/>
            <person name="Zimmer A.D."/>
            <person name="Zhu Q."/>
            <person name="Mitros T."/>
            <person name="Hellsten U."/>
            <person name="Loque D."/>
            <person name="Otillar R."/>
            <person name="Salamov A."/>
            <person name="Schmutz J."/>
            <person name="Shapiro H."/>
            <person name="Lindquist E."/>
            <person name="Lucas S."/>
            <person name="Rokhsar D."/>
            <person name="Grigoriev I.V."/>
        </authorList>
    </citation>
    <scope>NUCLEOTIDE SEQUENCE [LARGE SCALE GENOMIC DNA]</scope>
</reference>
<accession>D8RBR6</accession>
<evidence type="ECO:0000256" key="5">
    <source>
        <dbReference type="ARBA" id="ARBA00023136"/>
    </source>
</evidence>
<dbReference type="AlphaFoldDB" id="D8RBR6"/>
<feature type="region of interest" description="Disordered" evidence="6">
    <location>
        <begin position="125"/>
        <end position="156"/>
    </location>
</feature>
<keyword evidence="4 7" id="KW-1133">Transmembrane helix</keyword>
<dbReference type="Gene3D" id="3.40.50.1820">
    <property type="entry name" value="alpha/beta hydrolase"/>
    <property type="match status" value="1"/>
</dbReference>
<evidence type="ECO:0000313" key="8">
    <source>
        <dbReference type="EMBL" id="EFJ30548.1"/>
    </source>
</evidence>
<feature type="transmembrane region" description="Helical" evidence="7">
    <location>
        <begin position="423"/>
        <end position="442"/>
    </location>
</feature>
<dbReference type="PANTHER" id="PTHR17920:SF3">
    <property type="entry name" value="TRANSMEMBRANE AND COILED-COIL DOMAIN-CONTAINING PROTEIN 4"/>
    <property type="match status" value="1"/>
</dbReference>
<comment type="subcellular location">
    <subcellularLocation>
        <location evidence="1">Membrane</location>
        <topology evidence="1">Multi-pass membrane protein</topology>
    </subcellularLocation>
</comment>
<dbReference type="GO" id="GO:0016020">
    <property type="term" value="C:membrane"/>
    <property type="evidence" value="ECO:0007669"/>
    <property type="project" value="UniProtKB-SubCell"/>
</dbReference>
<keyword evidence="9" id="KW-1185">Reference proteome</keyword>
<evidence type="ECO:0000256" key="2">
    <source>
        <dbReference type="ARBA" id="ARBA00009824"/>
    </source>
</evidence>
<evidence type="ECO:0000256" key="6">
    <source>
        <dbReference type="SAM" id="MobiDB-lite"/>
    </source>
</evidence>
<dbReference type="OMA" id="CKTEHLK"/>
<dbReference type="InterPro" id="IPR007941">
    <property type="entry name" value="DUF726"/>
</dbReference>
<dbReference type="HOGENOM" id="CLU_016865_1_0_1"/>
<dbReference type="PANTHER" id="PTHR17920">
    <property type="entry name" value="TRANSMEMBRANE AND COILED-COIL DOMAIN-CONTAINING PROTEIN 4 TMCO4"/>
    <property type="match status" value="1"/>
</dbReference>
<feature type="transmembrane region" description="Helical" evidence="7">
    <location>
        <begin position="258"/>
        <end position="286"/>
    </location>
</feature>
<feature type="compositionally biased region" description="Polar residues" evidence="6">
    <location>
        <begin position="128"/>
        <end position="139"/>
    </location>
</feature>
<evidence type="ECO:0000256" key="3">
    <source>
        <dbReference type="ARBA" id="ARBA00022692"/>
    </source>
</evidence>
<organism evidence="9">
    <name type="scientific">Selaginella moellendorffii</name>
    <name type="common">Spikemoss</name>
    <dbReference type="NCBI Taxonomy" id="88036"/>
    <lineage>
        <taxon>Eukaryota</taxon>
        <taxon>Viridiplantae</taxon>
        <taxon>Streptophyta</taxon>
        <taxon>Embryophyta</taxon>
        <taxon>Tracheophyta</taxon>
        <taxon>Lycopodiopsida</taxon>
        <taxon>Selaginellales</taxon>
        <taxon>Selaginellaceae</taxon>
        <taxon>Selaginella</taxon>
    </lineage>
</organism>
<evidence type="ECO:0000256" key="1">
    <source>
        <dbReference type="ARBA" id="ARBA00004141"/>
    </source>
</evidence>
<dbReference type="InterPro" id="IPR029058">
    <property type="entry name" value="AB_hydrolase_fold"/>
</dbReference>
<dbReference type="KEGG" id="smo:SELMODRAFT_170005"/>
<gene>
    <name evidence="8" type="ORF">SELMODRAFT_170005</name>
</gene>
<keyword evidence="3 7" id="KW-0812">Transmembrane</keyword>
<proteinExistence type="inferred from homology"/>
<evidence type="ECO:0000256" key="4">
    <source>
        <dbReference type="ARBA" id="ARBA00022989"/>
    </source>
</evidence>
<feature type="transmembrane region" description="Helical" evidence="7">
    <location>
        <begin position="298"/>
        <end position="331"/>
    </location>
</feature>
<dbReference type="eggNOG" id="KOG2385">
    <property type="taxonomic scope" value="Eukaryota"/>
</dbReference>
<name>D8RBR6_SELML</name>
<dbReference type="Proteomes" id="UP000001514">
    <property type="component" value="Unassembled WGS sequence"/>
</dbReference>
<protein>
    <recommendedName>
        <fullName evidence="10">DUF726 domain-containing protein</fullName>
    </recommendedName>
</protein>
<dbReference type="FunCoup" id="D8RBR6">
    <property type="interactions" value="2444"/>
</dbReference>
<dbReference type="SUPFAM" id="SSF53474">
    <property type="entry name" value="alpha/beta-Hydrolases"/>
    <property type="match status" value="1"/>
</dbReference>
<keyword evidence="5 7" id="KW-0472">Membrane</keyword>
<dbReference type="Pfam" id="PF05277">
    <property type="entry name" value="DUF726"/>
    <property type="match status" value="1"/>
</dbReference>
<dbReference type="Gramene" id="EFJ30548">
    <property type="protein sequence ID" value="EFJ30548"/>
    <property type="gene ID" value="SELMODRAFT_170005"/>
</dbReference>
<comment type="similarity">
    <text evidence="2">Belongs to the TMCO4 family.</text>
</comment>
<evidence type="ECO:0000313" key="9">
    <source>
        <dbReference type="Proteomes" id="UP000001514"/>
    </source>
</evidence>
<evidence type="ECO:0008006" key="10">
    <source>
        <dbReference type="Google" id="ProtNLM"/>
    </source>
</evidence>
<feature type="compositionally biased region" description="Polar residues" evidence="6">
    <location>
        <begin position="147"/>
        <end position="156"/>
    </location>
</feature>
<dbReference type="InParanoid" id="D8RBR6"/>
<sequence>MAELGPVHKYAAGALFSLALNQAQSHQRSLPPRVNDDQNAIAEGSQEEETPWSSEEFGLAQHVFRYLDIEKKSWMGLETTAISPDAKHHIGAFLRLLSEEDVPTTSETLPEDDLAKAIDAMSLKLEESSSTSPTRNANPPSRDRESSSAPLSDQRCSISQEIDSSVLTRQRKVAVLYELLVACVADASDEKKAFRGGYDSRYRVTLRLLATWFDVKWSKMAAMEVMVACMAMAARKEQSTAEAEAEKSKWSKWKRGSLIGAAAVTGGTLLAITGGLAAPAIAAGLAALAPAAGTVVPIIGASGFAAAAAATGTAAGSVAIAASFGAAGAGLTGSKMARRIGDVDEFGFEAIGDNHNQGRLAVAIVISGIIFEEDDFTRPWIFPDADLERYSLRWETNVLMAVSSAIQDWLTTAVAKELMKRGAMMTVLSGLLAALAWPSALLSATDFIDSRWTIAVDRSDKAGEILANCLLSGLHGSRPVTLLGFSLGARVIFSCLEHLAKKGNGGIVERVVLLGAPLSLDRKRWMNARKIVAGRFVNCYSSNDWILGVIYRASILSQGLAGIQPVALPGIENVNVTHLITGHSSYLSKIPEILETIHLDNYFPVFF</sequence>
<dbReference type="EMBL" id="GL377575">
    <property type="protein sequence ID" value="EFJ30548.1"/>
    <property type="molecule type" value="Genomic_DNA"/>
</dbReference>